<feature type="transmembrane region" description="Helical" evidence="10">
    <location>
        <begin position="6"/>
        <end position="23"/>
    </location>
</feature>
<gene>
    <name evidence="11" type="primary">prsW</name>
    <name evidence="11" type="ORF">caldi_26090</name>
</gene>
<evidence type="ECO:0000256" key="1">
    <source>
        <dbReference type="ARBA" id="ARBA00004651"/>
    </source>
</evidence>
<dbReference type="Pfam" id="PF13367">
    <property type="entry name" value="PrsW-protease"/>
    <property type="match status" value="1"/>
</dbReference>
<comment type="subcellular location">
    <subcellularLocation>
        <location evidence="1">Cell membrane</location>
        <topology evidence="1">Multi-pass membrane protein</topology>
    </subcellularLocation>
</comment>
<evidence type="ECO:0000256" key="4">
    <source>
        <dbReference type="ARBA" id="ARBA00022475"/>
    </source>
</evidence>
<evidence type="ECO:0000313" key="11">
    <source>
        <dbReference type="EMBL" id="BDG61519.1"/>
    </source>
</evidence>
<sequence length="271" mass="29496">MAYLKLLALALAPGVAILLYLYFRDPHEREPPRVIARTFLAGALVAVPVLAVNFLVLEPIRARLGLTGVWAVMWQAFVSAGLTEEFFKFAGVLVTVYRSPNLSEPYDGIVYASALSLGFATLENLVFVFTGGFATAWARAFLAVPGHALFGIAMGYYLGRARFATAVRARLRAWVLALAVPVAMHGAYDLLALHTDVEALFYLLVPLMGFFFVRGARQLEAAVRESRPPSEPDGPAFGDPCPACGTPVLTGAYYCHRCGIPLRKEALLERS</sequence>
<dbReference type="GO" id="GO:0006508">
    <property type="term" value="P:proteolysis"/>
    <property type="evidence" value="ECO:0007669"/>
    <property type="project" value="UniProtKB-KW"/>
</dbReference>
<dbReference type="Proteomes" id="UP001163687">
    <property type="component" value="Chromosome"/>
</dbReference>
<reference evidence="11" key="1">
    <citation type="submission" date="2022-03" db="EMBL/GenBank/DDBJ databases">
        <title>Complete genome sequence of Caldinitratiruptor microaerophilus.</title>
        <authorList>
            <person name="Mukaiyama R."/>
            <person name="Nishiyama T."/>
            <person name="Ueda K."/>
        </authorList>
    </citation>
    <scope>NUCLEOTIDE SEQUENCE</scope>
    <source>
        <strain evidence="11">JCM 16183</strain>
    </source>
</reference>
<protein>
    <recommendedName>
        <fullName evidence="3">Protease PrsW</fullName>
    </recommendedName>
</protein>
<keyword evidence="12" id="KW-1185">Reference proteome</keyword>
<dbReference type="EMBL" id="AP025628">
    <property type="protein sequence ID" value="BDG61519.1"/>
    <property type="molecule type" value="Genomic_DNA"/>
</dbReference>
<dbReference type="PANTHER" id="PTHR36844">
    <property type="entry name" value="PROTEASE PRSW"/>
    <property type="match status" value="1"/>
</dbReference>
<dbReference type="PANTHER" id="PTHR36844:SF1">
    <property type="entry name" value="PROTEASE PRSW"/>
    <property type="match status" value="1"/>
</dbReference>
<evidence type="ECO:0000256" key="8">
    <source>
        <dbReference type="ARBA" id="ARBA00022989"/>
    </source>
</evidence>
<accession>A0AA35GAP4</accession>
<feature type="transmembrane region" description="Helical" evidence="10">
    <location>
        <begin position="109"/>
        <end position="130"/>
    </location>
</feature>
<feature type="transmembrane region" description="Helical" evidence="10">
    <location>
        <begin position="200"/>
        <end position="217"/>
    </location>
</feature>
<dbReference type="KEGG" id="cmic:caldi_26090"/>
<dbReference type="RefSeq" id="WP_264842163.1">
    <property type="nucleotide sequence ID" value="NZ_AP025628.1"/>
</dbReference>
<dbReference type="PIRSF" id="PIRSF016933">
    <property type="entry name" value="PrsW"/>
    <property type="match status" value="1"/>
</dbReference>
<comment type="similarity">
    <text evidence="2">Belongs to the protease PrsW family.</text>
</comment>
<evidence type="ECO:0000256" key="5">
    <source>
        <dbReference type="ARBA" id="ARBA00022670"/>
    </source>
</evidence>
<evidence type="ECO:0000313" key="12">
    <source>
        <dbReference type="Proteomes" id="UP001163687"/>
    </source>
</evidence>
<feature type="transmembrane region" description="Helical" evidence="10">
    <location>
        <begin position="171"/>
        <end position="188"/>
    </location>
</feature>
<dbReference type="AlphaFoldDB" id="A0AA35GAP4"/>
<keyword evidence="7" id="KW-0378">Hydrolase</keyword>
<evidence type="ECO:0000256" key="2">
    <source>
        <dbReference type="ARBA" id="ARBA00009165"/>
    </source>
</evidence>
<feature type="transmembrane region" description="Helical" evidence="10">
    <location>
        <begin position="136"/>
        <end position="159"/>
    </location>
</feature>
<keyword evidence="9 10" id="KW-0472">Membrane</keyword>
<evidence type="ECO:0000256" key="3">
    <source>
        <dbReference type="ARBA" id="ARBA00018997"/>
    </source>
</evidence>
<keyword evidence="5 11" id="KW-0645">Protease</keyword>
<feature type="transmembrane region" description="Helical" evidence="10">
    <location>
        <begin position="35"/>
        <end position="56"/>
    </location>
</feature>
<keyword evidence="4" id="KW-1003">Cell membrane</keyword>
<evidence type="ECO:0000256" key="10">
    <source>
        <dbReference type="SAM" id="Phobius"/>
    </source>
</evidence>
<dbReference type="GO" id="GO:0008233">
    <property type="term" value="F:peptidase activity"/>
    <property type="evidence" value="ECO:0007669"/>
    <property type="project" value="UniProtKB-KW"/>
</dbReference>
<evidence type="ECO:0000256" key="6">
    <source>
        <dbReference type="ARBA" id="ARBA00022692"/>
    </source>
</evidence>
<keyword evidence="6 10" id="KW-0812">Transmembrane</keyword>
<evidence type="ECO:0000256" key="9">
    <source>
        <dbReference type="ARBA" id="ARBA00023136"/>
    </source>
</evidence>
<proteinExistence type="inferred from homology"/>
<dbReference type="InterPro" id="IPR023596">
    <property type="entry name" value="Peptidase_PrsW_arch/bac"/>
</dbReference>
<evidence type="ECO:0000256" key="7">
    <source>
        <dbReference type="ARBA" id="ARBA00022801"/>
    </source>
</evidence>
<organism evidence="11 12">
    <name type="scientific">Caldinitratiruptor microaerophilus</name>
    <dbReference type="NCBI Taxonomy" id="671077"/>
    <lineage>
        <taxon>Bacteria</taxon>
        <taxon>Bacillati</taxon>
        <taxon>Bacillota</taxon>
        <taxon>Clostridia</taxon>
        <taxon>Eubacteriales</taxon>
        <taxon>Symbiobacteriaceae</taxon>
        <taxon>Caldinitratiruptor</taxon>
    </lineage>
</organism>
<keyword evidence="8 10" id="KW-1133">Transmembrane helix</keyword>
<dbReference type="InterPro" id="IPR026898">
    <property type="entry name" value="PrsW"/>
</dbReference>
<dbReference type="GO" id="GO:0005886">
    <property type="term" value="C:plasma membrane"/>
    <property type="evidence" value="ECO:0007669"/>
    <property type="project" value="UniProtKB-SubCell"/>
</dbReference>
<name>A0AA35GAP4_9FIRM</name>